<feature type="compositionally biased region" description="Low complexity" evidence="2">
    <location>
        <begin position="193"/>
        <end position="208"/>
    </location>
</feature>
<evidence type="ECO:0000256" key="2">
    <source>
        <dbReference type="SAM" id="MobiDB-lite"/>
    </source>
</evidence>
<dbReference type="Pfam" id="PF06101">
    <property type="entry name" value="Vps62"/>
    <property type="match status" value="1"/>
</dbReference>
<feature type="region of interest" description="Disordered" evidence="2">
    <location>
        <begin position="615"/>
        <end position="649"/>
    </location>
</feature>
<feature type="region of interest" description="Disordered" evidence="2">
    <location>
        <begin position="185"/>
        <end position="220"/>
    </location>
</feature>
<dbReference type="GO" id="GO:0006623">
    <property type="term" value="P:protein targeting to vacuole"/>
    <property type="evidence" value="ECO:0007669"/>
    <property type="project" value="TreeGrafter"/>
</dbReference>
<name>A0A7S3VR14_DUNTE</name>
<proteinExistence type="inferred from homology"/>
<accession>A0A7S3VR14</accession>
<feature type="compositionally biased region" description="Low complexity" evidence="2">
    <location>
        <begin position="280"/>
        <end position="290"/>
    </location>
</feature>
<feature type="region of interest" description="Disordered" evidence="2">
    <location>
        <begin position="330"/>
        <end position="361"/>
    </location>
</feature>
<dbReference type="InterPro" id="IPR009291">
    <property type="entry name" value="Vps62"/>
</dbReference>
<sequence length="1796" mass="185736">MTHTQAATQPHWISVAVDCDPIVVAQEGVDVAFDWRIRVQPPLVLHNTLPVGAQYVVWERPSAGGSISVGNGSSGSGKLGSSGGGVLRACAWGRMAAWGTAHVYTADMRQQVYLSFWPDGCAFAEAEPVLITEGCVGRRGAPGVLPPPRLPESFRCTYVHSTSSPPGMPLRMYLTRTLAECAAARDGATEGVPSSRDPSGRAASASGRAGEGASGSWGGGTTGPGSLSLAESVAAGCAMTLRLWVPLWVVNGTQLPVSAGVVTTEVPQQAPGSDPAKQQDLTSSSLLDGDSPQGLLLRVIDTGSSPGPTLHRLSSHVTIMPRCLELMSHALLPPPTPLPGGSNAPPQQQQQQQQQQQYAREGGAPCHGVCLSMLGSKWSSPIILPFSGADRAASGGAGSMSEAALIRARSADGGTVHELVAHVGPAPVPSMLGSEPGAAAAGLGAAAGLEGAGNNLDLGLGGSSTGSQLLATGQSQQPMVLRLEAALVVVNRTGYDLSLLQPEAVQALSTKGPGGLSPETTGPLRARVSAAQVDCAVRVEAALSRTGALPPPPALMTVPAGAVGVPLHWHAASEGRLLCFALPSAEGMPLLSEPFRCGSLEPGEETHMLLPVSKVASPAPSTPSLPKAAASTAGGQAIPSAAAPSTQAQGAGGDAWAAACARTRRLLKGACRGCGAASAHTIEGDGSPKHVGEGQALHPCPHPFLMRASRPQATHAPKPGQQMPATAGVEAGEVVCVVVRVRLVARGTPGCWALVISSLGGQPPHLLHNATPAALLYHEASARIPWRALPPFSAHGFVRQHMMSLDAPTAAQDAAGTTAAKQGQQRQQGVKVEICSGQATSECLALDLCGEAAATATPLRLSAAPTASPAATSAAAAGAPGAAAAAAAAGSAGGAAMHLGGPEDHSLVAQLADTAELVMGAGGVVYVQGGGGTQNTAMGGAPRSERVLRLVPSLAWPGMATATAAGVAPVSRRSGAGSSSSSRRGGTWMLLPTTRVLTPDLAMGGVAASKHISVEVTGLEVSLVDHRPQELLVLSLEGLMLDWASGSSGGLAFSQFGATLRDLQVDDQLPDSPYPVVLMPSDEDARRGIKNGPLIVVQVVSESGRHRGCAYYPSVAVRVLPMHLALGEALMWRLVTAARLLSSATAPPATSANATAAAAHAHALSAAPGAQGTAAQAISELPLQIDVMNITDVDMKLSFKADAMSRPRIANQTLSLALDLANLRELPLALPGVELEGVRVQRAALQQMVVARLQQRLFGIAVSVLRSSGVFGSASKIFAAASHGVSALTDSSQATAARRSDVAHVGEGFSEGGRAFAQNMLRGATGVFTKPMEGAGKGIGGFLGGMAKGLVGAAASPIGGALAAASKVTEGMDAQYRMLYGTRQTNRKRLPRPFTGDRMLRPFSLHPALGQALLHGAVLPESVASAMTVGLSRRLLSRVVGTGNSAATTSNRSAAVFIGDAYEDHFLLPGDFVMLITTQRLILLEAPDFVALQLRVMSGELAHVTEVPGGVVVWELRYKSMLTAELAWHQQIPGVPPDGVLVHRKARSQRDGMLVYDVRCRPNSHQAQELLQAINATRRRFDKRSSQAAAELKSKQMLPAVSDAGQQLPETTLSVDFKPVWVALRRTAGGAQVVCCSIWRPIGPPGYAMLGDVAERGADRPYQPVRMYRDTAPTDNAEAEEEAHPRLAPPVGYALVFRDSAHPPVTLWRPVPPRGYTEVGCVAWPEMEEPPISLVRCVRSDLAATARVYEAPLWQGISSDNQFWVGSIWLVDSPLSTFLANKSSSRPPAMPRVPRY</sequence>
<gene>
    <name evidence="3" type="ORF">DTER00134_LOCUS14263</name>
</gene>
<dbReference type="PANTHER" id="PTHR16166">
    <property type="entry name" value="VACUOLAR PROTEIN SORTING-ASSOCIATED PROTEIN VPS13"/>
    <property type="match status" value="1"/>
</dbReference>
<protein>
    <recommendedName>
        <fullName evidence="4">Vacuolar protein sorting-associated protein 13 VPS13 adaptor binding domain-containing protein</fullName>
    </recommendedName>
</protein>
<feature type="compositionally biased region" description="Low complexity" evidence="2">
    <location>
        <begin position="347"/>
        <end position="357"/>
    </location>
</feature>
<organism evidence="3">
    <name type="scientific">Dunaliella tertiolecta</name>
    <name type="common">Green alga</name>
    <dbReference type="NCBI Taxonomy" id="3047"/>
    <lineage>
        <taxon>Eukaryota</taxon>
        <taxon>Viridiplantae</taxon>
        <taxon>Chlorophyta</taxon>
        <taxon>core chlorophytes</taxon>
        <taxon>Chlorophyceae</taxon>
        <taxon>CS clade</taxon>
        <taxon>Chlamydomonadales</taxon>
        <taxon>Dunaliellaceae</taxon>
        <taxon>Dunaliella</taxon>
    </lineage>
</organism>
<feature type="region of interest" description="Disordered" evidence="2">
    <location>
        <begin position="266"/>
        <end position="290"/>
    </location>
</feature>
<dbReference type="InterPro" id="IPR026847">
    <property type="entry name" value="VPS13"/>
</dbReference>
<evidence type="ECO:0000313" key="3">
    <source>
        <dbReference type="EMBL" id="CAE0499190.1"/>
    </source>
</evidence>
<dbReference type="GO" id="GO:0045053">
    <property type="term" value="P:protein retention in Golgi apparatus"/>
    <property type="evidence" value="ECO:0007669"/>
    <property type="project" value="TreeGrafter"/>
</dbReference>
<evidence type="ECO:0008006" key="4">
    <source>
        <dbReference type="Google" id="ProtNLM"/>
    </source>
</evidence>
<comment type="similarity">
    <text evidence="1">Belongs to the VPS13 family.</text>
</comment>
<dbReference type="PANTHER" id="PTHR16166:SF93">
    <property type="entry name" value="INTERMEMBRANE LIPID TRANSFER PROTEIN VPS13"/>
    <property type="match status" value="1"/>
</dbReference>
<dbReference type="EMBL" id="HBIP01023810">
    <property type="protein sequence ID" value="CAE0499190.1"/>
    <property type="molecule type" value="Transcribed_RNA"/>
</dbReference>
<reference evidence="3" key="1">
    <citation type="submission" date="2021-01" db="EMBL/GenBank/DDBJ databases">
        <authorList>
            <person name="Corre E."/>
            <person name="Pelletier E."/>
            <person name="Niang G."/>
            <person name="Scheremetjew M."/>
            <person name="Finn R."/>
            <person name="Kale V."/>
            <person name="Holt S."/>
            <person name="Cochrane G."/>
            <person name="Meng A."/>
            <person name="Brown T."/>
            <person name="Cohen L."/>
        </authorList>
    </citation>
    <scope>NUCLEOTIDE SEQUENCE</scope>
    <source>
        <strain evidence="3">CCMP1320</strain>
    </source>
</reference>
<feature type="compositionally biased region" description="Gly residues" evidence="2">
    <location>
        <begin position="209"/>
        <end position="220"/>
    </location>
</feature>
<evidence type="ECO:0000256" key="1">
    <source>
        <dbReference type="ARBA" id="ARBA00006545"/>
    </source>
</evidence>